<evidence type="ECO:0000313" key="1">
    <source>
        <dbReference type="EMBL" id="EPS33322.1"/>
    </source>
</evidence>
<dbReference type="HOGENOM" id="CLU_2671846_0_0_1"/>
<dbReference type="EMBL" id="KB644415">
    <property type="protein sequence ID" value="EPS33322.1"/>
    <property type="molecule type" value="Genomic_DNA"/>
</dbReference>
<accession>S8BE62</accession>
<dbReference type="Proteomes" id="UP000019376">
    <property type="component" value="Unassembled WGS sequence"/>
</dbReference>
<gene>
    <name evidence="1" type="ORF">PDE_08284</name>
</gene>
<organism evidence="1 2">
    <name type="scientific">Penicillium oxalicum (strain 114-2 / CGMCC 5302)</name>
    <name type="common">Penicillium decumbens</name>
    <dbReference type="NCBI Taxonomy" id="933388"/>
    <lineage>
        <taxon>Eukaryota</taxon>
        <taxon>Fungi</taxon>
        <taxon>Dikarya</taxon>
        <taxon>Ascomycota</taxon>
        <taxon>Pezizomycotina</taxon>
        <taxon>Eurotiomycetes</taxon>
        <taxon>Eurotiomycetidae</taxon>
        <taxon>Eurotiales</taxon>
        <taxon>Aspergillaceae</taxon>
        <taxon>Penicillium</taxon>
    </lineage>
</organism>
<protein>
    <submittedName>
        <fullName evidence="1">Uncharacterized protein</fullName>
    </submittedName>
</protein>
<evidence type="ECO:0000313" key="2">
    <source>
        <dbReference type="Proteomes" id="UP000019376"/>
    </source>
</evidence>
<reference evidence="1 2" key="1">
    <citation type="journal article" date="2013" name="PLoS ONE">
        <title>Genomic and secretomic analyses reveal unique features of the lignocellulolytic enzyme system of Penicillium decumbens.</title>
        <authorList>
            <person name="Liu G."/>
            <person name="Zhang L."/>
            <person name="Wei X."/>
            <person name="Zou G."/>
            <person name="Qin Y."/>
            <person name="Ma L."/>
            <person name="Li J."/>
            <person name="Zheng H."/>
            <person name="Wang S."/>
            <person name="Wang C."/>
            <person name="Xun L."/>
            <person name="Zhao G.-P."/>
            <person name="Zhou Z."/>
            <person name="Qu Y."/>
        </authorList>
    </citation>
    <scope>NUCLEOTIDE SEQUENCE [LARGE SCALE GENOMIC DNA]</scope>
    <source>
        <strain evidence="2">114-2 / CGMCC 5302</strain>
    </source>
</reference>
<name>S8BE62_PENO1</name>
<sequence>MTFAGCTRILVAIDNRLLPRSVTRAETPPRESPVTEWAHGGTKIHGDRLLHEDRPVPAAFERKCLQSAIICSDSL</sequence>
<keyword evidence="2" id="KW-1185">Reference proteome</keyword>
<proteinExistence type="predicted"/>
<dbReference type="AlphaFoldDB" id="S8BE62"/>